<gene>
    <name evidence="2" type="ORF">ANN_12981</name>
</gene>
<dbReference type="InterPro" id="IPR000477">
    <property type="entry name" value="RT_dom"/>
</dbReference>
<evidence type="ECO:0000259" key="1">
    <source>
        <dbReference type="Pfam" id="PF00078"/>
    </source>
</evidence>
<evidence type="ECO:0000313" key="3">
    <source>
        <dbReference type="Proteomes" id="UP001148838"/>
    </source>
</evidence>
<comment type="caution">
    <text evidence="2">The sequence shown here is derived from an EMBL/GenBank/DDBJ whole genome shotgun (WGS) entry which is preliminary data.</text>
</comment>
<feature type="domain" description="Reverse transcriptase" evidence="1">
    <location>
        <begin position="234"/>
        <end position="324"/>
    </location>
</feature>
<reference evidence="2 3" key="1">
    <citation type="journal article" date="2022" name="Allergy">
        <title>Genome assembly and annotation of Periplaneta americana reveal a comprehensive cockroach allergen profile.</title>
        <authorList>
            <person name="Wang L."/>
            <person name="Xiong Q."/>
            <person name="Saelim N."/>
            <person name="Wang L."/>
            <person name="Nong W."/>
            <person name="Wan A.T."/>
            <person name="Shi M."/>
            <person name="Liu X."/>
            <person name="Cao Q."/>
            <person name="Hui J.H.L."/>
            <person name="Sookrung N."/>
            <person name="Leung T.F."/>
            <person name="Tungtrongchitr A."/>
            <person name="Tsui S.K.W."/>
        </authorList>
    </citation>
    <scope>NUCLEOTIDE SEQUENCE [LARGE SCALE GENOMIC DNA]</scope>
    <source>
        <strain evidence="2">PWHHKU_190912</strain>
    </source>
</reference>
<dbReference type="Pfam" id="PF00078">
    <property type="entry name" value="RVT_1"/>
    <property type="match status" value="1"/>
</dbReference>
<evidence type="ECO:0000313" key="2">
    <source>
        <dbReference type="EMBL" id="KAJ4446286.1"/>
    </source>
</evidence>
<name>A0ABQ8TJG5_PERAM</name>
<protein>
    <recommendedName>
        <fullName evidence="1">Reverse transcriptase domain-containing protein</fullName>
    </recommendedName>
</protein>
<dbReference type="EMBL" id="JAJSOF020000009">
    <property type="protein sequence ID" value="KAJ4446286.1"/>
    <property type="molecule type" value="Genomic_DNA"/>
</dbReference>
<dbReference type="SUPFAM" id="SSF56672">
    <property type="entry name" value="DNA/RNA polymerases"/>
    <property type="match status" value="1"/>
</dbReference>
<dbReference type="InterPro" id="IPR043502">
    <property type="entry name" value="DNA/RNA_pol_sf"/>
</dbReference>
<dbReference type="Proteomes" id="UP001148838">
    <property type="component" value="Unassembled WGS sequence"/>
</dbReference>
<sequence>MINWVKIRTTRWPLHELDPYFIESISGLDRRSLAITQHFKAQELVINCKKLIFSYHIPVFENMNEVPCTSALYVKPSTVLYATPESQNRRVCRDNSSRSICHYDNLSQKTIRTCDDFYILQVSCAILRLPIDGLLNIILKLITDWKYAKYIVFKDEETKQNYQVEISNRFATLESSDEVEKELDVNSVWENIRDNIKIAAEQNIGYYETKKKKLLLTSYKILSNILLRRLAPKVQDNRQGLELNGLHQLLVYADDVNMLGENPQTIRENTEILLEASKAIGLEVNPEKTKYMIMSRDENIVRNGKIKIGDLSFEGVEKFKYLGETVTNINDTREEIKRRINMGNACYYSVEKLLSSSLLSKNLKVRIYKTVVLPVVLYGCETWTLTLREEHRLRVFEKKMTSLPVFRKISLSLHLPRVRSPHLCR</sequence>
<organism evidence="2 3">
    <name type="scientific">Periplaneta americana</name>
    <name type="common">American cockroach</name>
    <name type="synonym">Blatta americana</name>
    <dbReference type="NCBI Taxonomy" id="6978"/>
    <lineage>
        <taxon>Eukaryota</taxon>
        <taxon>Metazoa</taxon>
        <taxon>Ecdysozoa</taxon>
        <taxon>Arthropoda</taxon>
        <taxon>Hexapoda</taxon>
        <taxon>Insecta</taxon>
        <taxon>Pterygota</taxon>
        <taxon>Neoptera</taxon>
        <taxon>Polyneoptera</taxon>
        <taxon>Dictyoptera</taxon>
        <taxon>Blattodea</taxon>
        <taxon>Blattoidea</taxon>
        <taxon>Blattidae</taxon>
        <taxon>Blattinae</taxon>
        <taxon>Periplaneta</taxon>
    </lineage>
</organism>
<proteinExistence type="predicted"/>
<keyword evidence="3" id="KW-1185">Reference proteome</keyword>
<accession>A0ABQ8TJG5</accession>
<dbReference type="PANTHER" id="PTHR47027:SF29">
    <property type="entry name" value="C2H2-TYPE DOMAIN-CONTAINING PROTEIN"/>
    <property type="match status" value="1"/>
</dbReference>
<dbReference type="PANTHER" id="PTHR47027">
    <property type="entry name" value="REVERSE TRANSCRIPTASE DOMAIN-CONTAINING PROTEIN"/>
    <property type="match status" value="1"/>
</dbReference>